<gene>
    <name evidence="2" type="ORF">G4Y79_14060</name>
</gene>
<dbReference type="Gene3D" id="3.40.430.10">
    <property type="entry name" value="Dihydrofolate Reductase, subunit A"/>
    <property type="match status" value="1"/>
</dbReference>
<dbReference type="AlphaFoldDB" id="A0A7S8ICS3"/>
<sequence length="198" mass="21655">MRRIVVISHISLDGVLQAMGRPDEDPSGGFAYGGWISDYSDEVVGAVIQQEMNMPFDLLIGRKTFEIWAPYWPNHADIWKGVNTATKYVASNTVTSHTWQPTVFLGGDIAQKISEIKQKAGPDLHVYGSGNLIQTLMAYDLVDAFWLKIYPLTLGKGKRLFDGGSIPMGFKLTEGKVSPTGVIIANYERTGALTATGS</sequence>
<dbReference type="GO" id="GO:0008703">
    <property type="term" value="F:5-amino-6-(5-phosphoribosylamino)uracil reductase activity"/>
    <property type="evidence" value="ECO:0007669"/>
    <property type="project" value="InterPro"/>
</dbReference>
<dbReference type="InterPro" id="IPR024072">
    <property type="entry name" value="DHFR-like_dom_sf"/>
</dbReference>
<dbReference type="InterPro" id="IPR002734">
    <property type="entry name" value="RibDG_C"/>
</dbReference>
<feature type="domain" description="Bacterial bifunctional deaminase-reductase C-terminal" evidence="1">
    <location>
        <begin position="4"/>
        <end position="182"/>
    </location>
</feature>
<dbReference type="Proteomes" id="UP000594468">
    <property type="component" value="Chromosome"/>
</dbReference>
<dbReference type="SUPFAM" id="SSF53597">
    <property type="entry name" value="Dihydrofolate reductase-like"/>
    <property type="match status" value="1"/>
</dbReference>
<evidence type="ECO:0000259" key="1">
    <source>
        <dbReference type="Pfam" id="PF01872"/>
    </source>
</evidence>
<dbReference type="PANTHER" id="PTHR38011">
    <property type="entry name" value="DIHYDROFOLATE REDUCTASE FAMILY PROTEIN (AFU_ORTHOLOGUE AFUA_8G06820)"/>
    <property type="match status" value="1"/>
</dbReference>
<evidence type="ECO:0000313" key="3">
    <source>
        <dbReference type="Proteomes" id="UP000594468"/>
    </source>
</evidence>
<evidence type="ECO:0000313" key="2">
    <source>
        <dbReference type="EMBL" id="QPC80832.1"/>
    </source>
</evidence>
<dbReference type="PANTHER" id="PTHR38011:SF2">
    <property type="entry name" value="BIFUNCTIONAL DEAMINASE-REDUCTASE DOMAIN PROTEIN"/>
    <property type="match status" value="1"/>
</dbReference>
<organism evidence="2 3">
    <name type="scientific">Phototrophicus methaneseepsis</name>
    <dbReference type="NCBI Taxonomy" id="2710758"/>
    <lineage>
        <taxon>Bacteria</taxon>
        <taxon>Bacillati</taxon>
        <taxon>Chloroflexota</taxon>
        <taxon>Candidatus Thermofontia</taxon>
        <taxon>Phototrophicales</taxon>
        <taxon>Phototrophicaceae</taxon>
        <taxon>Phototrophicus</taxon>
    </lineage>
</organism>
<dbReference type="EMBL" id="CP062983">
    <property type="protein sequence ID" value="QPC80832.1"/>
    <property type="molecule type" value="Genomic_DNA"/>
</dbReference>
<reference evidence="2 3" key="1">
    <citation type="submission" date="2020-02" db="EMBL/GenBank/DDBJ databases">
        <authorList>
            <person name="Zheng R.K."/>
            <person name="Sun C.M."/>
        </authorList>
    </citation>
    <scope>NUCLEOTIDE SEQUENCE [LARGE SCALE GENOMIC DNA]</scope>
    <source>
        <strain evidence="3">rifampicinis</strain>
    </source>
</reference>
<name>A0A7S8ICS3_9CHLR</name>
<dbReference type="InterPro" id="IPR050765">
    <property type="entry name" value="Riboflavin_Biosynth_HTPR"/>
</dbReference>
<dbReference type="Pfam" id="PF01872">
    <property type="entry name" value="RibD_C"/>
    <property type="match status" value="1"/>
</dbReference>
<dbReference type="GO" id="GO:0009231">
    <property type="term" value="P:riboflavin biosynthetic process"/>
    <property type="evidence" value="ECO:0007669"/>
    <property type="project" value="InterPro"/>
</dbReference>
<protein>
    <submittedName>
        <fullName evidence="2">Dihydrofolate reductase family protein</fullName>
    </submittedName>
</protein>
<dbReference type="KEGG" id="pmet:G4Y79_14060"/>
<accession>A0A7S8ICS3</accession>
<dbReference type="RefSeq" id="WP_195168907.1">
    <property type="nucleotide sequence ID" value="NZ_CP062983.1"/>
</dbReference>
<keyword evidence="3" id="KW-1185">Reference proteome</keyword>
<proteinExistence type="predicted"/>